<proteinExistence type="predicted"/>
<reference evidence="2" key="2">
    <citation type="submission" date="2020-05" db="EMBL/GenBank/DDBJ databases">
        <authorList>
            <person name="Kim H.-S."/>
            <person name="Proctor R.H."/>
            <person name="Brown D.W."/>
        </authorList>
    </citation>
    <scope>NUCLEOTIDE SEQUENCE</scope>
    <source>
        <strain evidence="2">NRRL 20472</strain>
    </source>
</reference>
<accession>A0A8H4X0W4</accession>
<dbReference type="Pfam" id="PF14479">
    <property type="entry name" value="HeLo"/>
    <property type="match status" value="1"/>
</dbReference>
<evidence type="ECO:0000259" key="1">
    <source>
        <dbReference type="PROSITE" id="PS50011"/>
    </source>
</evidence>
<dbReference type="OrthoDB" id="1911848at2759"/>
<dbReference type="EMBL" id="JABEXW010000734">
    <property type="protein sequence ID" value="KAF4957170.1"/>
    <property type="molecule type" value="Genomic_DNA"/>
</dbReference>
<sequence length="658" mass="75644">MDPASASGLAVGITSLAFDVFDNSVKREVCVYFVAASVTNGSQVFKFFSAMVDMPKECEQFRLQLMIEYNRLLAWGEAVGLIHVPQGSHVATSLGTNAVELCGIVSRIGWLLGEFRDMNTRWKNELRLPQEHDQTAVEKDHLSIDMAKEVSSLATAYERSKDTHQQRSGVARIRNWMHRRVENASDIVTHPLRVRWVMVDKVAFEGLLKDLHFLTDRMHELTETHRQNRIQEMTIKTYREMVVARNGINELKNLLEAVTELLKAKKNHMDGISQHENDEMLRDLLQLKEINGISNQLLSKAQNAGDSDIEKDFHDLIVVQQYDASTLSNVLMYSKDENTGGSTTPYRPRGVLQQNGTAVEIWVEWRVIDDGEKKTHRESKLRTITLAQMLHNEKPRHLYSPRCIGYIDDVESNNRTGWIFKMPNGANSDTTLKTLHSMLGQCQYRPALSQRISLAWKLAISLSYMHTTGWLHKGIHSGNIVFSFDQDRFDTEAPILSGFEYSRPQSSKTTTRSLEPKWDIYRWPRIQNEVPKVTNSRKTYDIYSLGLVLLEIAYWKPLHKIMCLKRWPMASSQDAKIRGWLLEEDARPPFKDSNPLSELRDVTGDKYWKATRRCLVAHGDMGMQVEEIFDQLQDPSDEIQLQNTFMEFVVEELKSILI</sequence>
<dbReference type="InterPro" id="IPR056002">
    <property type="entry name" value="DUF7580"/>
</dbReference>
<organism evidence="2 3">
    <name type="scientific">Fusarium sarcochroum</name>
    <dbReference type="NCBI Taxonomy" id="1208366"/>
    <lineage>
        <taxon>Eukaryota</taxon>
        <taxon>Fungi</taxon>
        <taxon>Dikarya</taxon>
        <taxon>Ascomycota</taxon>
        <taxon>Pezizomycotina</taxon>
        <taxon>Sordariomycetes</taxon>
        <taxon>Hypocreomycetidae</taxon>
        <taxon>Hypocreales</taxon>
        <taxon>Nectriaceae</taxon>
        <taxon>Fusarium</taxon>
        <taxon>Fusarium lateritium species complex</taxon>
    </lineage>
</organism>
<dbReference type="Pfam" id="PF24476">
    <property type="entry name" value="DUF7580"/>
    <property type="match status" value="1"/>
</dbReference>
<name>A0A8H4X0W4_9HYPO</name>
<comment type="caution">
    <text evidence="2">The sequence shown here is derived from an EMBL/GenBank/DDBJ whole genome shotgun (WGS) entry which is preliminary data.</text>
</comment>
<dbReference type="Proteomes" id="UP000622797">
    <property type="component" value="Unassembled WGS sequence"/>
</dbReference>
<evidence type="ECO:0000313" key="3">
    <source>
        <dbReference type="Proteomes" id="UP000622797"/>
    </source>
</evidence>
<protein>
    <recommendedName>
        <fullName evidence="1">Protein kinase domain-containing protein</fullName>
    </recommendedName>
</protein>
<dbReference type="InterPro" id="IPR038305">
    <property type="entry name" value="HeLo_sf"/>
</dbReference>
<keyword evidence="3" id="KW-1185">Reference proteome</keyword>
<dbReference type="PANTHER" id="PTHR37542:SF1">
    <property type="entry name" value="PRION-INHIBITION AND PROPAGATION HELO DOMAIN-CONTAINING PROTEIN"/>
    <property type="match status" value="1"/>
</dbReference>
<dbReference type="Gene3D" id="1.10.510.10">
    <property type="entry name" value="Transferase(Phosphotransferase) domain 1"/>
    <property type="match status" value="1"/>
</dbReference>
<dbReference type="PROSITE" id="PS50011">
    <property type="entry name" value="PROTEIN_KINASE_DOM"/>
    <property type="match status" value="1"/>
</dbReference>
<dbReference type="GO" id="GO:0004672">
    <property type="term" value="F:protein kinase activity"/>
    <property type="evidence" value="ECO:0007669"/>
    <property type="project" value="InterPro"/>
</dbReference>
<dbReference type="InterPro" id="IPR000719">
    <property type="entry name" value="Prot_kinase_dom"/>
</dbReference>
<dbReference type="GO" id="GO:0005524">
    <property type="term" value="F:ATP binding"/>
    <property type="evidence" value="ECO:0007669"/>
    <property type="project" value="InterPro"/>
</dbReference>
<feature type="domain" description="Protein kinase" evidence="1">
    <location>
        <begin position="316"/>
        <end position="658"/>
    </location>
</feature>
<dbReference type="PANTHER" id="PTHR37542">
    <property type="entry name" value="HELO DOMAIN-CONTAINING PROTEIN-RELATED"/>
    <property type="match status" value="1"/>
</dbReference>
<gene>
    <name evidence="2" type="ORF">FSARC_11379</name>
</gene>
<reference evidence="2" key="1">
    <citation type="journal article" date="2020" name="BMC Genomics">
        <title>Correction to: Identification and distribution of gene clusters required for synthesis of sphingolipid metabolism inhibitors in diverse species of the filamentous fungus Fusarium.</title>
        <authorList>
            <person name="Kim H.S."/>
            <person name="Lohmar J.M."/>
            <person name="Busman M."/>
            <person name="Brown D.W."/>
            <person name="Naumann T.A."/>
            <person name="Divon H.H."/>
            <person name="Lysoe E."/>
            <person name="Uhlig S."/>
            <person name="Proctor R.H."/>
        </authorList>
    </citation>
    <scope>NUCLEOTIDE SEQUENCE</scope>
    <source>
        <strain evidence="2">NRRL 20472</strain>
    </source>
</reference>
<dbReference type="SUPFAM" id="SSF56112">
    <property type="entry name" value="Protein kinase-like (PK-like)"/>
    <property type="match status" value="1"/>
</dbReference>
<evidence type="ECO:0000313" key="2">
    <source>
        <dbReference type="EMBL" id="KAF4957170.1"/>
    </source>
</evidence>
<dbReference type="InterPro" id="IPR011009">
    <property type="entry name" value="Kinase-like_dom_sf"/>
</dbReference>
<dbReference type="Gene3D" id="1.20.120.1020">
    <property type="entry name" value="Prion-inhibition and propagation, HeLo domain"/>
    <property type="match status" value="1"/>
</dbReference>
<dbReference type="AlphaFoldDB" id="A0A8H4X0W4"/>
<dbReference type="InterPro" id="IPR029498">
    <property type="entry name" value="HeLo_dom"/>
</dbReference>